<dbReference type="Proteomes" id="UP001320876">
    <property type="component" value="Unassembled WGS sequence"/>
</dbReference>
<name>A0ABT3GRZ4_9BACT</name>
<organism evidence="1 2">
    <name type="scientific">Luteolibacter arcticus</name>
    <dbReference type="NCBI Taxonomy" id="1581411"/>
    <lineage>
        <taxon>Bacteria</taxon>
        <taxon>Pseudomonadati</taxon>
        <taxon>Verrucomicrobiota</taxon>
        <taxon>Verrucomicrobiia</taxon>
        <taxon>Verrucomicrobiales</taxon>
        <taxon>Verrucomicrobiaceae</taxon>
        <taxon>Luteolibacter</taxon>
    </lineage>
</organism>
<accession>A0ABT3GRZ4</accession>
<protein>
    <submittedName>
        <fullName evidence="1">Uncharacterized protein</fullName>
    </submittedName>
</protein>
<dbReference type="EMBL" id="JAPDDT010000023">
    <property type="protein sequence ID" value="MCW1926257.1"/>
    <property type="molecule type" value="Genomic_DNA"/>
</dbReference>
<evidence type="ECO:0000313" key="2">
    <source>
        <dbReference type="Proteomes" id="UP001320876"/>
    </source>
</evidence>
<proteinExistence type="predicted"/>
<sequence>MIPLDDPLWSELRCHCITGREFADILEGCYAGKIPMLEELYEDLLECICGGDVYDSSFAAAPHLIRLSSGCSLPAAVTMLCVAARAIAETSREEGPALDPRLTTPLKAAACEGVTEAMKVLESSGLDTREREEMEIALLAFSGDFEGFWQSRNRIDEQLEAEFRERAREAAALPVSRPELTVVWDQELPSSQTSNGR</sequence>
<comment type="caution">
    <text evidence="1">The sequence shown here is derived from an EMBL/GenBank/DDBJ whole genome shotgun (WGS) entry which is preliminary data.</text>
</comment>
<reference evidence="1 2" key="1">
    <citation type="submission" date="2022-10" db="EMBL/GenBank/DDBJ databases">
        <title>Luteolibacter arcticus strain CCTCC AB 2014275, whole genome shotgun sequencing project.</title>
        <authorList>
            <person name="Zhao G."/>
            <person name="Shen L."/>
        </authorList>
    </citation>
    <scope>NUCLEOTIDE SEQUENCE [LARGE SCALE GENOMIC DNA]</scope>
    <source>
        <strain evidence="1 2">CCTCC AB 2014275</strain>
    </source>
</reference>
<dbReference type="RefSeq" id="WP_264490365.1">
    <property type="nucleotide sequence ID" value="NZ_JAPDDT010000023.1"/>
</dbReference>
<evidence type="ECO:0000313" key="1">
    <source>
        <dbReference type="EMBL" id="MCW1926257.1"/>
    </source>
</evidence>
<gene>
    <name evidence="1" type="ORF">OKA05_27130</name>
</gene>
<keyword evidence="2" id="KW-1185">Reference proteome</keyword>